<reference evidence="3" key="1">
    <citation type="submission" date="2024-07" db="EMBL/GenBank/DDBJ databases">
        <title>Complete genome sequences of cellulolytic bacteria, Kitasatospora sp. CMC57 and Streptomyces sp. CMC78, isolated from Japanese agricultural soil.</title>
        <authorList>
            <person name="Hashimoto T."/>
            <person name="Ito M."/>
            <person name="Iwamoto M."/>
            <person name="Fukahori D."/>
            <person name="Shoda T."/>
            <person name="Sakoda M."/>
            <person name="Morohoshi T."/>
            <person name="Mitsuboshi M."/>
            <person name="Nishizawa T."/>
        </authorList>
    </citation>
    <scope>NUCLEOTIDE SEQUENCE</scope>
    <source>
        <strain evidence="3">CMC57</strain>
    </source>
</reference>
<feature type="domain" description="Transposase IS4-like" evidence="1">
    <location>
        <begin position="137"/>
        <end position="290"/>
    </location>
</feature>
<dbReference type="PANTHER" id="PTHR30007">
    <property type="entry name" value="PHP DOMAIN PROTEIN"/>
    <property type="match status" value="1"/>
</dbReference>
<dbReference type="Pfam" id="PF13340">
    <property type="entry name" value="DUF4096"/>
    <property type="match status" value="1"/>
</dbReference>
<dbReference type="AlphaFoldDB" id="A0AB33K2V3"/>
<organism evidence="3">
    <name type="scientific">Kitasatospora sp. CMC57</name>
    <dbReference type="NCBI Taxonomy" id="3231513"/>
    <lineage>
        <taxon>Bacteria</taxon>
        <taxon>Bacillati</taxon>
        <taxon>Actinomycetota</taxon>
        <taxon>Actinomycetes</taxon>
        <taxon>Kitasatosporales</taxon>
        <taxon>Streptomycetaceae</taxon>
        <taxon>Kitasatospora</taxon>
    </lineage>
</organism>
<dbReference type="EMBL" id="AP035881">
    <property type="protein sequence ID" value="BFP49902.1"/>
    <property type="molecule type" value="Genomic_DNA"/>
</dbReference>
<dbReference type="GO" id="GO:0003677">
    <property type="term" value="F:DNA binding"/>
    <property type="evidence" value="ECO:0007669"/>
    <property type="project" value="InterPro"/>
</dbReference>
<name>A0AB33K2V3_9ACTN</name>
<dbReference type="InterPro" id="IPR002559">
    <property type="entry name" value="Transposase_11"/>
</dbReference>
<accession>A0AB33K2V3</accession>
<evidence type="ECO:0000259" key="1">
    <source>
        <dbReference type="Pfam" id="PF01609"/>
    </source>
</evidence>
<dbReference type="GO" id="GO:0004803">
    <property type="term" value="F:transposase activity"/>
    <property type="evidence" value="ECO:0007669"/>
    <property type="project" value="InterPro"/>
</dbReference>
<protein>
    <submittedName>
        <fullName evidence="3">IS5 family transposase</fullName>
    </submittedName>
</protein>
<dbReference type="GO" id="GO:0006313">
    <property type="term" value="P:DNA transposition"/>
    <property type="evidence" value="ECO:0007669"/>
    <property type="project" value="InterPro"/>
</dbReference>
<evidence type="ECO:0000313" key="3">
    <source>
        <dbReference type="EMBL" id="BFP49902.1"/>
    </source>
</evidence>
<feature type="domain" description="Insertion element IS402-like" evidence="2">
    <location>
        <begin position="43"/>
        <end position="120"/>
    </location>
</feature>
<dbReference type="NCBIfam" id="NF033580">
    <property type="entry name" value="transpos_IS5_3"/>
    <property type="match status" value="1"/>
</dbReference>
<proteinExistence type="predicted"/>
<evidence type="ECO:0000259" key="2">
    <source>
        <dbReference type="Pfam" id="PF13340"/>
    </source>
</evidence>
<dbReference type="PANTHER" id="PTHR30007:SF0">
    <property type="entry name" value="TRANSPOSASE"/>
    <property type="match status" value="1"/>
</dbReference>
<dbReference type="Pfam" id="PF01609">
    <property type="entry name" value="DDE_Tnp_1"/>
    <property type="match status" value="1"/>
</dbReference>
<dbReference type="InterPro" id="IPR025161">
    <property type="entry name" value="IS402-like_dom"/>
</dbReference>
<gene>
    <name evidence="3" type="ORF">KCMC57_62700</name>
</gene>
<sequence length="302" mass="33852">MPQFYAFAPSGSSSATRSCDCLAHRFGNAGNHPDRRPSYPSDMSDAEWAVVRDAMPVPPWLEGRGGQPEGYCHRQMVDAVRYLVAGGITWRAMPSDFPAWDRVYAFFRRWRDRGLIAEFHDRLRDGVRAAAGRDLEPTAGIIDAQSVKAAASVPSASRGFDGGKKVNGRKRHIVVDTLGLLLAVMVTGANVTDRQAGGALLARLRERYFRLTLVWADGGYTGHLVDLAASLWRIALTVVKRSDDTSGFVVLPKRWLVERTFAWLMRSRRLARDYEARTDTAEAMIRWSMSMVMSRRLARRPH</sequence>